<comment type="catalytic activity">
    <reaction evidence="1">
        <text>Thiol-dependent hydrolysis of ester, thioester, amide, peptide and isopeptide bonds formed by the C-terminal Gly of ubiquitin (a 76-residue protein attached to proteins as an intracellular targeting signal).</text>
        <dbReference type="EC" id="3.4.19.12"/>
    </reaction>
</comment>
<dbReference type="SMART" id="SM00695">
    <property type="entry name" value="DUSP"/>
    <property type="match status" value="1"/>
</dbReference>
<dbReference type="GO" id="GO:0004843">
    <property type="term" value="F:cysteine-type deubiquitinase activity"/>
    <property type="evidence" value="ECO:0007669"/>
    <property type="project" value="UniProtKB-EC"/>
</dbReference>
<dbReference type="AlphaFoldDB" id="A0AAV5TVV2"/>
<evidence type="ECO:0000259" key="8">
    <source>
        <dbReference type="PROSITE" id="PS50235"/>
    </source>
</evidence>
<evidence type="ECO:0000256" key="6">
    <source>
        <dbReference type="ARBA" id="ARBA00022801"/>
    </source>
</evidence>
<evidence type="ECO:0000256" key="5">
    <source>
        <dbReference type="ARBA" id="ARBA00022786"/>
    </source>
</evidence>
<dbReference type="GO" id="GO:0006508">
    <property type="term" value="P:proteolysis"/>
    <property type="evidence" value="ECO:0007669"/>
    <property type="project" value="UniProtKB-KW"/>
</dbReference>
<feature type="domain" description="DUSP" evidence="9">
    <location>
        <begin position="11"/>
        <end position="119"/>
    </location>
</feature>
<organism evidence="10 11">
    <name type="scientific">Pristionchus entomophagus</name>
    <dbReference type="NCBI Taxonomy" id="358040"/>
    <lineage>
        <taxon>Eukaryota</taxon>
        <taxon>Metazoa</taxon>
        <taxon>Ecdysozoa</taxon>
        <taxon>Nematoda</taxon>
        <taxon>Chromadorea</taxon>
        <taxon>Rhabditida</taxon>
        <taxon>Rhabditina</taxon>
        <taxon>Diplogasteromorpha</taxon>
        <taxon>Diplogasteroidea</taxon>
        <taxon>Neodiplogasteridae</taxon>
        <taxon>Pristionchus</taxon>
    </lineage>
</organism>
<feature type="domain" description="USP" evidence="8">
    <location>
        <begin position="253"/>
        <end position="428"/>
    </location>
</feature>
<feature type="non-terminal residue" evidence="10">
    <location>
        <position position="1"/>
    </location>
</feature>
<evidence type="ECO:0000313" key="11">
    <source>
        <dbReference type="Proteomes" id="UP001432027"/>
    </source>
</evidence>
<keyword evidence="11" id="KW-1185">Reference proteome</keyword>
<evidence type="ECO:0000256" key="4">
    <source>
        <dbReference type="ARBA" id="ARBA00022670"/>
    </source>
</evidence>
<feature type="non-terminal residue" evidence="10">
    <location>
        <position position="428"/>
    </location>
</feature>
<keyword evidence="4" id="KW-0645">Protease</keyword>
<dbReference type="InterPro" id="IPR038765">
    <property type="entry name" value="Papain-like_cys_pep_sf"/>
</dbReference>
<dbReference type="EC" id="3.4.19.12" evidence="3"/>
<evidence type="ECO:0000313" key="10">
    <source>
        <dbReference type="EMBL" id="GMS98133.1"/>
    </source>
</evidence>
<gene>
    <name evidence="10" type="ORF">PENTCL1PPCAC_20308</name>
</gene>
<comment type="similarity">
    <text evidence="2">Belongs to the peptidase C19 family.</text>
</comment>
<proteinExistence type="inferred from homology"/>
<accession>A0AAV5TVV2</accession>
<dbReference type="Gene3D" id="3.30.2230.10">
    <property type="entry name" value="DUSP-like"/>
    <property type="match status" value="1"/>
</dbReference>
<evidence type="ECO:0000256" key="7">
    <source>
        <dbReference type="ARBA" id="ARBA00022807"/>
    </source>
</evidence>
<dbReference type="InterPro" id="IPR001394">
    <property type="entry name" value="Peptidase_C19_UCH"/>
</dbReference>
<dbReference type="InterPro" id="IPR006615">
    <property type="entry name" value="Pept_C19_DUSP"/>
</dbReference>
<evidence type="ECO:0000256" key="3">
    <source>
        <dbReference type="ARBA" id="ARBA00012759"/>
    </source>
</evidence>
<dbReference type="PANTHER" id="PTHR21646:SF24">
    <property type="entry name" value="UBIQUITIN CARBOXYL-TERMINAL HYDROLASE"/>
    <property type="match status" value="1"/>
</dbReference>
<keyword evidence="7" id="KW-0788">Thiol protease</keyword>
<dbReference type="Pfam" id="PF00443">
    <property type="entry name" value="UCH"/>
    <property type="match status" value="1"/>
</dbReference>
<reference evidence="10" key="1">
    <citation type="submission" date="2023-10" db="EMBL/GenBank/DDBJ databases">
        <title>Genome assembly of Pristionchus species.</title>
        <authorList>
            <person name="Yoshida K."/>
            <person name="Sommer R.J."/>
        </authorList>
    </citation>
    <scope>NUCLEOTIDE SEQUENCE</scope>
    <source>
        <strain evidence="10">RS0144</strain>
    </source>
</reference>
<dbReference type="SUPFAM" id="SSF143791">
    <property type="entry name" value="DUSP-like"/>
    <property type="match status" value="1"/>
</dbReference>
<dbReference type="Gene3D" id="3.90.70.10">
    <property type="entry name" value="Cysteine proteinases"/>
    <property type="match status" value="1"/>
</dbReference>
<evidence type="ECO:0000259" key="9">
    <source>
        <dbReference type="PROSITE" id="PS51283"/>
    </source>
</evidence>
<evidence type="ECO:0000256" key="2">
    <source>
        <dbReference type="ARBA" id="ARBA00009085"/>
    </source>
</evidence>
<dbReference type="InterPro" id="IPR035927">
    <property type="entry name" value="DUSP-like_sf"/>
</dbReference>
<name>A0AAV5TVV2_9BILA</name>
<keyword evidence="5" id="KW-0833">Ubl conjugation pathway</keyword>
<keyword evidence="6" id="KW-0378">Hydrolase</keyword>
<sequence length="428" mass="48359">QMSAGSTDDATEPDHRQTLLEEMMTDIELHSLELNDIWNVISMGWWRTVVAAEGDVVQVITPIDNSDITITAADGNYSLAPNLVEKRDFVTIPGSSFEVLVSYFGIGNEQRDRIERVVIEDKRHGNILEIYPEEFEVVLARDRTKKISLYLRNDTVGTLRAKVVKAFCVSEQPSRVRLFIEHRDKLESRLEWLRDVNDDDYVCAVFSTTRTIVVDELDDEGRGWIQKWHSTDCFDHAEVSSANPASQHPKGVCGLVNLGHTCFMNAGLQCMLNVPEIAGYFISDRFLSDINEANPLGTGGRLARAYAGLMKATWSGKHVFIVPRNFKRAIGKFAPLFSGFHRQDAQELVAALLDGLHEDLNRIKKKPYIDEADPPEGMTHKEIADEAWSNYRKRNDSVIVDSLHGQLRGTLVCPQCRKVSIKFDPFCF</sequence>
<dbReference type="Pfam" id="PF06337">
    <property type="entry name" value="DUSP"/>
    <property type="match status" value="1"/>
</dbReference>
<dbReference type="GO" id="GO:0016579">
    <property type="term" value="P:protein deubiquitination"/>
    <property type="evidence" value="ECO:0007669"/>
    <property type="project" value="InterPro"/>
</dbReference>
<evidence type="ECO:0000256" key="1">
    <source>
        <dbReference type="ARBA" id="ARBA00000707"/>
    </source>
</evidence>
<comment type="caution">
    <text evidence="10">The sequence shown here is derived from an EMBL/GenBank/DDBJ whole genome shotgun (WGS) entry which is preliminary data.</text>
</comment>
<dbReference type="EMBL" id="BTSX01000005">
    <property type="protein sequence ID" value="GMS98133.1"/>
    <property type="molecule type" value="Genomic_DNA"/>
</dbReference>
<dbReference type="PROSITE" id="PS50235">
    <property type="entry name" value="USP_3"/>
    <property type="match status" value="1"/>
</dbReference>
<dbReference type="Proteomes" id="UP001432027">
    <property type="component" value="Unassembled WGS sequence"/>
</dbReference>
<dbReference type="SUPFAM" id="SSF54001">
    <property type="entry name" value="Cysteine proteinases"/>
    <property type="match status" value="1"/>
</dbReference>
<dbReference type="PROSITE" id="PS51283">
    <property type="entry name" value="DUSP"/>
    <property type="match status" value="1"/>
</dbReference>
<dbReference type="PANTHER" id="PTHR21646">
    <property type="entry name" value="UBIQUITIN CARBOXYL-TERMINAL HYDROLASE"/>
    <property type="match status" value="1"/>
</dbReference>
<protein>
    <recommendedName>
        <fullName evidence="3">ubiquitinyl hydrolase 1</fullName>
        <ecNumber evidence="3">3.4.19.12</ecNumber>
    </recommendedName>
</protein>
<dbReference type="InterPro" id="IPR028889">
    <property type="entry name" value="USP"/>
</dbReference>
<dbReference type="InterPro" id="IPR050185">
    <property type="entry name" value="Ub_carboxyl-term_hydrolase"/>
</dbReference>